<dbReference type="AlphaFoldDB" id="A0AAD5XL51"/>
<dbReference type="Pfam" id="PF22997">
    <property type="entry name" value="CHS4"/>
    <property type="match status" value="1"/>
</dbReference>
<feature type="region of interest" description="Disordered" evidence="10">
    <location>
        <begin position="1075"/>
        <end position="1157"/>
    </location>
</feature>
<feature type="compositionally biased region" description="Low complexity" evidence="10">
    <location>
        <begin position="70"/>
        <end position="85"/>
    </location>
</feature>
<keyword evidence="3" id="KW-1003">Cell membrane</keyword>
<dbReference type="GO" id="GO:0030428">
    <property type="term" value="C:cell septum"/>
    <property type="evidence" value="ECO:0007669"/>
    <property type="project" value="TreeGrafter"/>
</dbReference>
<evidence type="ECO:0000256" key="8">
    <source>
        <dbReference type="ARBA" id="ARBA00023136"/>
    </source>
</evidence>
<keyword evidence="6 11" id="KW-0812">Transmembrane</keyword>
<feature type="compositionally biased region" description="Low complexity" evidence="10">
    <location>
        <begin position="40"/>
        <end position="52"/>
    </location>
</feature>
<feature type="compositionally biased region" description="Low complexity" evidence="10">
    <location>
        <begin position="1148"/>
        <end position="1157"/>
    </location>
</feature>
<feature type="transmembrane region" description="Helical" evidence="11">
    <location>
        <begin position="187"/>
        <end position="207"/>
    </location>
</feature>
<feature type="domain" description="Chitin synthase 4-like" evidence="12">
    <location>
        <begin position="320"/>
        <end position="398"/>
    </location>
</feature>
<dbReference type="PANTHER" id="PTHR22914">
    <property type="entry name" value="CHITIN SYNTHASE"/>
    <property type="match status" value="1"/>
</dbReference>
<reference evidence="13" key="1">
    <citation type="submission" date="2020-05" db="EMBL/GenBank/DDBJ databases">
        <title>Phylogenomic resolution of chytrid fungi.</title>
        <authorList>
            <person name="Stajich J.E."/>
            <person name="Amses K."/>
            <person name="Simmons R."/>
            <person name="Seto K."/>
            <person name="Myers J."/>
            <person name="Bonds A."/>
            <person name="Quandt C.A."/>
            <person name="Barry K."/>
            <person name="Liu P."/>
            <person name="Grigoriev I."/>
            <person name="Longcore J.E."/>
            <person name="James T.Y."/>
        </authorList>
    </citation>
    <scope>NUCLEOTIDE SEQUENCE</scope>
    <source>
        <strain evidence="13">JEL0379</strain>
    </source>
</reference>
<evidence type="ECO:0000256" key="9">
    <source>
        <dbReference type="ARBA" id="ARBA00023180"/>
    </source>
</evidence>
<keyword evidence="4" id="KW-0328">Glycosyltransferase</keyword>
<keyword evidence="5" id="KW-0808">Transferase</keyword>
<gene>
    <name evidence="13" type="ORF">HDU87_006345</name>
</gene>
<evidence type="ECO:0000256" key="6">
    <source>
        <dbReference type="ARBA" id="ARBA00022692"/>
    </source>
</evidence>
<accession>A0AAD5XL51</accession>
<feature type="region of interest" description="Disordered" evidence="10">
    <location>
        <begin position="1"/>
        <end position="128"/>
    </location>
</feature>
<evidence type="ECO:0000256" key="3">
    <source>
        <dbReference type="ARBA" id="ARBA00022475"/>
    </source>
</evidence>
<feature type="transmembrane region" description="Helical" evidence="11">
    <location>
        <begin position="877"/>
        <end position="896"/>
    </location>
</feature>
<dbReference type="EC" id="2.4.1.16" evidence="2"/>
<feature type="compositionally biased region" description="Polar residues" evidence="10">
    <location>
        <begin position="1114"/>
        <end position="1138"/>
    </location>
</feature>
<organism evidence="13 14">
    <name type="scientific">Geranomyces variabilis</name>
    <dbReference type="NCBI Taxonomy" id="109894"/>
    <lineage>
        <taxon>Eukaryota</taxon>
        <taxon>Fungi</taxon>
        <taxon>Fungi incertae sedis</taxon>
        <taxon>Chytridiomycota</taxon>
        <taxon>Chytridiomycota incertae sedis</taxon>
        <taxon>Chytridiomycetes</taxon>
        <taxon>Spizellomycetales</taxon>
        <taxon>Powellomycetaceae</taxon>
        <taxon>Geranomyces</taxon>
    </lineage>
</organism>
<dbReference type="InterPro" id="IPR004835">
    <property type="entry name" value="Chitin_synth"/>
</dbReference>
<dbReference type="GO" id="GO:0004100">
    <property type="term" value="F:chitin synthase activity"/>
    <property type="evidence" value="ECO:0007669"/>
    <property type="project" value="UniProtKB-EC"/>
</dbReference>
<dbReference type="InterPro" id="IPR029044">
    <property type="entry name" value="Nucleotide-diphossugar_trans"/>
</dbReference>
<dbReference type="SUPFAM" id="SSF53448">
    <property type="entry name" value="Nucleotide-diphospho-sugar transferases"/>
    <property type="match status" value="1"/>
</dbReference>
<sequence length="1157" mass="126788">MTARQTDVDEKALMAGTPSDVHSMASTPPEYPENGRIDNPRSSSTFSFSRPSDGGHENLHVNGRPPTGAAPPINNYNNYGGPHNAFGGAAGRFPDPEAPIGPLSRHRSSAGQAGGGPPPARVGATSAAATATSLRAQEIKPEPVLDSDASAIWTWSARILTCCFLPFCLRACGQKDRAVQQAWREKLALCMIIVLMCGAVAFLTVGLRRVLCPDSGFQETIPMFTTGTSEFLPAAPNAIVVDGLQYDFNRVQSSLLARGFTLNDDRRGTDISKLFVDRANCAPFYPAGTKCDFPELAGISPTSECASLSFLNGIPKSERYLDWSDLSRPATSPHRLTVYNGAVLNLTEYLAGDQSGSNPGVTAIISSSIGYDGTQRFVRDATIQHAIGCLGQGYRVGFVGQERNGCIAATVIENIALVVILGVVMAKFFMAVWFHWFGLPSSKVDPTPRQDKRLSRVSARYSVNVNNRHSVLGYNLPQTSDLYTIMLVTCYSEGKEGIRSTLDSLAGTDYPDRKKLLFVVADGLITGHGEEMSTPDIIVGMMELDPAASEPEPKSYIAIAHGEKQHNMAKVYSGWYVIDGRRVPMITVVKCGTPFEATQPKPGNRGKRDSQMVIMNFLSRTLFNDRMTALDHELFSRIRAVATTADKYEAILMVDADTKVAPDSLRHMVNAMRSDVTIMGLCGETRIANKTASFTSAIQVFEYYISHHLGKAFESVFGGVTCLPGCFCMYRIKAPKGDSGLTVPVLTNPNIVEEYSENVVDTLHKKNLLLLGEDRFLTTLMIRNFPHRKMVFVPSAVCWTIVPDQFKVLLSQRRRWINSTVHNLLELVLVRDLCGTFCFSMQFVVMLELIGTVVLPAAICLTLYLCISAILYHNAELIPFLMLAAILGLPGFLIAITTRKLVYVGWMIVYLVSLPIWNFVLPVYAFWHFDDFTWGETRKVDGEGKEEAHGKEQGRFESRAVAMKKWAEWERDRLGANYVKDGGDPKRRDYAKRQSARKSMLIPFNISGATGVGPVAAADVAARRTSIAIAPAHPASNEYWPLPTPIAAASPSAQRDSYYPPLLMGGLPPAQPQQEYFAQHQPQPPPRQPYARPEVVPSPGGIFEQGPGRGREVNASQSSIYEMRSRGNNSSDSSTTWVSHGSGESRRSSSSKGKGRR</sequence>
<keyword evidence="7 11" id="KW-1133">Transmembrane helix</keyword>
<protein>
    <recommendedName>
        <fullName evidence="2">chitin synthase</fullName>
        <ecNumber evidence="2">2.4.1.16</ecNumber>
    </recommendedName>
</protein>
<evidence type="ECO:0000313" key="13">
    <source>
        <dbReference type="EMBL" id="KAJ3175263.1"/>
    </source>
</evidence>
<dbReference type="PANTHER" id="PTHR22914:SF41">
    <property type="entry name" value="CHITIN SYNTHASE 7"/>
    <property type="match status" value="1"/>
</dbReference>
<keyword evidence="8 11" id="KW-0472">Membrane</keyword>
<dbReference type="CDD" id="cd04190">
    <property type="entry name" value="Chitin_synth_C"/>
    <property type="match status" value="1"/>
</dbReference>
<dbReference type="GO" id="GO:0005886">
    <property type="term" value="C:plasma membrane"/>
    <property type="evidence" value="ECO:0007669"/>
    <property type="project" value="UniProtKB-SubCell"/>
</dbReference>
<dbReference type="Pfam" id="PF03142">
    <property type="entry name" value="Chitin_synth_2"/>
    <property type="match status" value="1"/>
</dbReference>
<dbReference type="Proteomes" id="UP001212152">
    <property type="component" value="Unassembled WGS sequence"/>
</dbReference>
<evidence type="ECO:0000256" key="4">
    <source>
        <dbReference type="ARBA" id="ARBA00022676"/>
    </source>
</evidence>
<dbReference type="InterPro" id="IPR054295">
    <property type="entry name" value="CHS4-like_dom"/>
</dbReference>
<keyword evidence="9" id="KW-0325">Glycoprotein</keyword>
<proteinExistence type="predicted"/>
<comment type="subcellular location">
    <subcellularLocation>
        <location evidence="1">Cell membrane</location>
        <topology evidence="1">Multi-pass membrane protein</topology>
    </subcellularLocation>
</comment>
<feature type="compositionally biased region" description="Basic and acidic residues" evidence="10">
    <location>
        <begin position="1"/>
        <end position="12"/>
    </location>
</feature>
<comment type="caution">
    <text evidence="13">The sequence shown here is derived from an EMBL/GenBank/DDBJ whole genome shotgun (WGS) entry which is preliminary data.</text>
</comment>
<feature type="transmembrane region" description="Helical" evidence="11">
    <location>
        <begin position="903"/>
        <end position="927"/>
    </location>
</feature>
<evidence type="ECO:0000313" key="14">
    <source>
        <dbReference type="Proteomes" id="UP001212152"/>
    </source>
</evidence>
<evidence type="ECO:0000256" key="5">
    <source>
        <dbReference type="ARBA" id="ARBA00022679"/>
    </source>
</evidence>
<name>A0AAD5XL51_9FUNG</name>
<feature type="transmembrane region" description="Helical" evidence="11">
    <location>
        <begin position="415"/>
        <end position="439"/>
    </location>
</feature>
<dbReference type="GO" id="GO:0006031">
    <property type="term" value="P:chitin biosynthetic process"/>
    <property type="evidence" value="ECO:0007669"/>
    <property type="project" value="TreeGrafter"/>
</dbReference>
<evidence type="ECO:0000256" key="10">
    <source>
        <dbReference type="SAM" id="MobiDB-lite"/>
    </source>
</evidence>
<evidence type="ECO:0000259" key="12">
    <source>
        <dbReference type="Pfam" id="PF22997"/>
    </source>
</evidence>
<feature type="transmembrane region" description="Helical" evidence="11">
    <location>
        <begin position="849"/>
        <end position="871"/>
    </location>
</feature>
<evidence type="ECO:0000256" key="7">
    <source>
        <dbReference type="ARBA" id="ARBA00022989"/>
    </source>
</evidence>
<evidence type="ECO:0000256" key="1">
    <source>
        <dbReference type="ARBA" id="ARBA00004651"/>
    </source>
</evidence>
<keyword evidence="14" id="KW-1185">Reference proteome</keyword>
<evidence type="ECO:0000256" key="11">
    <source>
        <dbReference type="SAM" id="Phobius"/>
    </source>
</evidence>
<dbReference type="EMBL" id="JADGJQ010000054">
    <property type="protein sequence ID" value="KAJ3175263.1"/>
    <property type="molecule type" value="Genomic_DNA"/>
</dbReference>
<evidence type="ECO:0000256" key="2">
    <source>
        <dbReference type="ARBA" id="ARBA00012543"/>
    </source>
</evidence>